<reference evidence="11" key="1">
    <citation type="journal article" date="2019" name="Int. J. Syst. Evol. Microbiol.">
        <title>The Global Catalogue of Microorganisms (GCM) 10K type strain sequencing project: providing services to taxonomists for standard genome sequencing and annotation.</title>
        <authorList>
            <consortium name="The Broad Institute Genomics Platform"/>
            <consortium name="The Broad Institute Genome Sequencing Center for Infectious Disease"/>
            <person name="Wu L."/>
            <person name="Ma J."/>
        </authorList>
    </citation>
    <scope>NUCLEOTIDE SEQUENCE [LARGE SCALE GENOMIC DNA]</scope>
    <source>
        <strain evidence="11">CGMCC 1.15923</strain>
    </source>
</reference>
<comment type="subcellular location">
    <subcellularLocation>
        <location evidence="1">Membrane</location>
        <topology evidence="1">Multi-pass membrane protein</topology>
    </subcellularLocation>
</comment>
<dbReference type="InterPro" id="IPR044878">
    <property type="entry name" value="UbiA_sf"/>
</dbReference>
<keyword evidence="5" id="KW-0808">Transferase</keyword>
<evidence type="ECO:0000256" key="5">
    <source>
        <dbReference type="ARBA" id="ARBA00022679"/>
    </source>
</evidence>
<keyword evidence="11" id="KW-1185">Reference proteome</keyword>
<dbReference type="EMBL" id="BMKE01000022">
    <property type="protein sequence ID" value="GGB50430.1"/>
    <property type="molecule type" value="Genomic_DNA"/>
</dbReference>
<feature type="transmembrane region" description="Helical" evidence="9">
    <location>
        <begin position="209"/>
        <end position="238"/>
    </location>
</feature>
<keyword evidence="8 9" id="KW-0472">Membrane</keyword>
<comment type="caution">
    <text evidence="10">The sequence shown here is derived from an EMBL/GenBank/DDBJ whole genome shotgun (WGS) entry which is preliminary data.</text>
</comment>
<evidence type="ECO:0000313" key="11">
    <source>
        <dbReference type="Proteomes" id="UP000646152"/>
    </source>
</evidence>
<keyword evidence="3" id="KW-0474">Menaquinone biosynthesis</keyword>
<gene>
    <name evidence="10" type="primary">menA</name>
    <name evidence="10" type="ORF">GCM10011502_24450</name>
</gene>
<evidence type="ECO:0000256" key="2">
    <source>
        <dbReference type="ARBA" id="ARBA00004863"/>
    </source>
</evidence>
<keyword evidence="4" id="KW-1003">Cell membrane</keyword>
<dbReference type="PIRSF" id="PIRSF005355">
    <property type="entry name" value="UBIAD1"/>
    <property type="match status" value="1"/>
</dbReference>
<keyword evidence="6 9" id="KW-0812">Transmembrane</keyword>
<dbReference type="PANTHER" id="PTHR13929">
    <property type="entry name" value="1,4-DIHYDROXY-2-NAPHTHOATE OCTAPRENYLTRANSFERASE"/>
    <property type="match status" value="1"/>
</dbReference>
<comment type="pathway">
    <text evidence="2">Quinol/quinone metabolism; menaquinone biosynthesis.</text>
</comment>
<evidence type="ECO:0000256" key="3">
    <source>
        <dbReference type="ARBA" id="ARBA00022428"/>
    </source>
</evidence>
<feature type="transmembrane region" description="Helical" evidence="9">
    <location>
        <begin position="143"/>
        <end position="164"/>
    </location>
</feature>
<sequence length="297" mass="32217">MLKTLLGVSRINFLTLTLACVLLALAFSLSQGAAWQWLDLVLVLMIALPAHISVNAFNEYFDFRSGLDFLTTKTPFSGGSGTLVTHPQQARLALFLAWGCLGIVMVAGLILISRYGWPLLWIGLPGVLIICTYTQYINRSPLVCLVAPGIGFGMLMTLGSIWVLQQSLPAGAWLLAVIVSLLVSNLLLLNQFPDVDADRQVGRRHYPILLGLGPCAIIFSVLHLVALGLLVLGVSLAWLPQHTLVALLSAGVLFKLLPGGIRQHSDSQALTPYLGLNVIFIHLYLLLLSAGLFWAAW</sequence>
<organism evidence="10 11">
    <name type="scientific">Oceanisphaera marina</name>
    <dbReference type="NCBI Taxonomy" id="2017550"/>
    <lineage>
        <taxon>Bacteria</taxon>
        <taxon>Pseudomonadati</taxon>
        <taxon>Pseudomonadota</taxon>
        <taxon>Gammaproteobacteria</taxon>
        <taxon>Aeromonadales</taxon>
        <taxon>Aeromonadaceae</taxon>
        <taxon>Oceanisphaera</taxon>
    </lineage>
</organism>
<feature type="transmembrane region" description="Helical" evidence="9">
    <location>
        <begin position="118"/>
        <end position="136"/>
    </location>
</feature>
<dbReference type="RefSeq" id="WP_188630418.1">
    <property type="nucleotide sequence ID" value="NZ_BMKE01000022.1"/>
</dbReference>
<accession>A0ABQ1IR15</accession>
<evidence type="ECO:0000313" key="10">
    <source>
        <dbReference type="EMBL" id="GGB50430.1"/>
    </source>
</evidence>
<feature type="transmembrane region" description="Helical" evidence="9">
    <location>
        <begin position="244"/>
        <end position="261"/>
    </location>
</feature>
<dbReference type="Pfam" id="PF01040">
    <property type="entry name" value="UbiA"/>
    <property type="match status" value="1"/>
</dbReference>
<evidence type="ECO:0000256" key="4">
    <source>
        <dbReference type="ARBA" id="ARBA00022475"/>
    </source>
</evidence>
<dbReference type="Proteomes" id="UP000646152">
    <property type="component" value="Unassembled WGS sequence"/>
</dbReference>
<evidence type="ECO:0000256" key="7">
    <source>
        <dbReference type="ARBA" id="ARBA00022989"/>
    </source>
</evidence>
<evidence type="ECO:0000256" key="9">
    <source>
        <dbReference type="SAM" id="Phobius"/>
    </source>
</evidence>
<dbReference type="InterPro" id="IPR000537">
    <property type="entry name" value="UbiA_prenyltransferase"/>
</dbReference>
<feature type="transmembrane region" description="Helical" evidence="9">
    <location>
        <begin position="170"/>
        <end position="189"/>
    </location>
</feature>
<name>A0ABQ1IR15_9GAMM</name>
<feature type="transmembrane region" description="Helical" evidence="9">
    <location>
        <begin position="273"/>
        <end position="296"/>
    </location>
</feature>
<keyword evidence="7 9" id="KW-1133">Transmembrane helix</keyword>
<feature type="transmembrane region" description="Helical" evidence="9">
    <location>
        <begin position="40"/>
        <end position="57"/>
    </location>
</feature>
<dbReference type="Gene3D" id="1.10.357.140">
    <property type="entry name" value="UbiA prenyltransferase"/>
    <property type="match status" value="1"/>
</dbReference>
<dbReference type="InterPro" id="IPR026046">
    <property type="entry name" value="UBIAD1"/>
</dbReference>
<evidence type="ECO:0000256" key="8">
    <source>
        <dbReference type="ARBA" id="ARBA00023136"/>
    </source>
</evidence>
<proteinExistence type="predicted"/>
<evidence type="ECO:0000256" key="1">
    <source>
        <dbReference type="ARBA" id="ARBA00004141"/>
    </source>
</evidence>
<dbReference type="CDD" id="cd13962">
    <property type="entry name" value="PT_UbiA_UBIAD1"/>
    <property type="match status" value="1"/>
</dbReference>
<protein>
    <submittedName>
        <fullName evidence="10">1,4-dihydroxy-2-naphthoate octaprenyltransferase</fullName>
    </submittedName>
</protein>
<evidence type="ECO:0000256" key="6">
    <source>
        <dbReference type="ARBA" id="ARBA00022692"/>
    </source>
</evidence>
<dbReference type="PANTHER" id="PTHR13929:SF0">
    <property type="entry name" value="UBIA PRENYLTRANSFERASE DOMAIN-CONTAINING PROTEIN 1"/>
    <property type="match status" value="1"/>
</dbReference>
<feature type="transmembrane region" description="Helical" evidence="9">
    <location>
        <begin position="92"/>
        <end position="112"/>
    </location>
</feature>